<keyword evidence="4" id="KW-1185">Reference proteome</keyword>
<keyword evidence="1" id="KW-0175">Coiled coil</keyword>
<feature type="coiled-coil region" evidence="1">
    <location>
        <begin position="82"/>
        <end position="112"/>
    </location>
</feature>
<evidence type="ECO:0000313" key="3">
    <source>
        <dbReference type="EMBL" id="TYT62926.1"/>
    </source>
</evidence>
<evidence type="ECO:0000313" key="4">
    <source>
        <dbReference type="Proteomes" id="UP000324104"/>
    </source>
</evidence>
<comment type="caution">
    <text evidence="3">The sequence shown here is derived from an EMBL/GenBank/DDBJ whole genome shotgun (WGS) entry which is preliminary data.</text>
</comment>
<dbReference type="EMBL" id="VTAW01000005">
    <property type="protein sequence ID" value="TYT62926.1"/>
    <property type="molecule type" value="Genomic_DNA"/>
</dbReference>
<gene>
    <name evidence="3" type="ORF">FYC77_06325</name>
</gene>
<protein>
    <submittedName>
        <fullName evidence="3">Uncharacterized protein</fullName>
    </submittedName>
</protein>
<sequence length="298" mass="30820">MRSTRLVVFLTIAVMFGLTAAPAAAGDVTTPSLDAQSNESTQSGGNLTVSSFMQSSAADAESSVESGLFETKYENADDDKRAALVDDRTAALETQLEALEAERELLEEVDENVSTGEYRARSAKLAIGIVALERSLERTIPRANETGVDRDRLDDLRSNASDLSGSAVAAEARGIAGLEQFDGGPPALDEDGNWTVPGQNDSALDEDGNWTVPGQNDSVLDGDGNWTPPAQDENAAATEIDLDAAVAESDDDHPANRSGDGSSSAATGTDSSPADDAGPPDQSGGNEGQGPDLGSDDT</sequence>
<evidence type="ECO:0000256" key="1">
    <source>
        <dbReference type="SAM" id="Coils"/>
    </source>
</evidence>
<organism evidence="3 4">
    <name type="scientific">Natrialba swarupiae</name>
    <dbReference type="NCBI Taxonomy" id="2448032"/>
    <lineage>
        <taxon>Archaea</taxon>
        <taxon>Methanobacteriati</taxon>
        <taxon>Methanobacteriota</taxon>
        <taxon>Stenosarchaea group</taxon>
        <taxon>Halobacteria</taxon>
        <taxon>Halobacteriales</taxon>
        <taxon>Natrialbaceae</taxon>
        <taxon>Natrialba</taxon>
    </lineage>
</organism>
<proteinExistence type="predicted"/>
<dbReference type="RefSeq" id="WP_149080655.1">
    <property type="nucleotide sequence ID" value="NZ_VTAW01000005.1"/>
</dbReference>
<accession>A0A5D5AMN7</accession>
<feature type="compositionally biased region" description="Low complexity" evidence="2">
    <location>
        <begin position="258"/>
        <end position="284"/>
    </location>
</feature>
<dbReference type="AlphaFoldDB" id="A0A5D5AMN7"/>
<evidence type="ECO:0000256" key="2">
    <source>
        <dbReference type="SAM" id="MobiDB-lite"/>
    </source>
</evidence>
<reference evidence="3 4" key="1">
    <citation type="submission" date="2019-08" db="EMBL/GenBank/DDBJ databases">
        <title>Archaea genome.</title>
        <authorList>
            <person name="Kajale S."/>
            <person name="Shouche Y."/>
            <person name="Deshpande N."/>
            <person name="Sharma A."/>
        </authorList>
    </citation>
    <scope>NUCLEOTIDE SEQUENCE [LARGE SCALE GENOMIC DNA]</scope>
    <source>
        <strain evidence="3 4">ESP3B_9</strain>
    </source>
</reference>
<dbReference type="Proteomes" id="UP000324104">
    <property type="component" value="Unassembled WGS sequence"/>
</dbReference>
<feature type="region of interest" description="Disordered" evidence="2">
    <location>
        <begin position="178"/>
        <end position="298"/>
    </location>
</feature>
<name>A0A5D5AMN7_9EURY</name>